<sequence length="80" mass="8925">MKDTNKQKQFKNKYWLYGGIGTGLLGFGLSALVESGFLKHSNAPIWQWVLAGTLSLIVIMAGVNLLFASFEHKLKLNNKQ</sequence>
<comment type="caution">
    <text evidence="2">The sequence shown here is derived from an EMBL/GenBank/DDBJ whole genome shotgun (WGS) entry which is preliminary data.</text>
</comment>
<evidence type="ECO:0000313" key="3">
    <source>
        <dbReference type="Proteomes" id="UP000599688"/>
    </source>
</evidence>
<dbReference type="Proteomes" id="UP000599688">
    <property type="component" value="Unassembled WGS sequence"/>
</dbReference>
<gene>
    <name evidence="2" type="ORF">GCM10010831_19110</name>
</gene>
<keyword evidence="1" id="KW-0812">Transmembrane</keyword>
<accession>A0A917E9U8</accession>
<keyword evidence="3" id="KW-1185">Reference proteome</keyword>
<keyword evidence="1" id="KW-0472">Membrane</keyword>
<reference evidence="2 3" key="1">
    <citation type="journal article" date="2014" name="Int. J. Syst. Evol. Microbiol.">
        <title>Complete genome sequence of Corynebacterium casei LMG S-19264T (=DSM 44701T), isolated from a smear-ripened cheese.</title>
        <authorList>
            <consortium name="US DOE Joint Genome Institute (JGI-PGF)"/>
            <person name="Walter F."/>
            <person name="Albersmeier A."/>
            <person name="Kalinowski J."/>
            <person name="Ruckert C."/>
        </authorList>
    </citation>
    <scope>NUCLEOTIDE SEQUENCE [LARGE SCALE GENOMIC DNA]</scope>
    <source>
        <strain evidence="2 3">CGMCC 1.12925</strain>
    </source>
</reference>
<keyword evidence="1" id="KW-1133">Transmembrane helix</keyword>
<dbReference type="EMBL" id="BMGL01000010">
    <property type="protein sequence ID" value="GGE18086.1"/>
    <property type="molecule type" value="Genomic_DNA"/>
</dbReference>
<dbReference type="AlphaFoldDB" id="A0A917E9U8"/>
<name>A0A917E9U8_9FLAO</name>
<evidence type="ECO:0000313" key="2">
    <source>
        <dbReference type="EMBL" id="GGE18086.1"/>
    </source>
</evidence>
<dbReference type="RefSeq" id="WP_188406620.1">
    <property type="nucleotide sequence ID" value="NZ_BMGL01000010.1"/>
</dbReference>
<protein>
    <submittedName>
        <fullName evidence="2">Uncharacterized protein</fullName>
    </submittedName>
</protein>
<evidence type="ECO:0000256" key="1">
    <source>
        <dbReference type="SAM" id="Phobius"/>
    </source>
</evidence>
<proteinExistence type="predicted"/>
<feature type="transmembrane region" description="Helical" evidence="1">
    <location>
        <begin position="45"/>
        <end position="70"/>
    </location>
</feature>
<organism evidence="2 3">
    <name type="scientific">Psychroflexus salis</name>
    <dbReference type="NCBI Taxonomy" id="1526574"/>
    <lineage>
        <taxon>Bacteria</taxon>
        <taxon>Pseudomonadati</taxon>
        <taxon>Bacteroidota</taxon>
        <taxon>Flavobacteriia</taxon>
        <taxon>Flavobacteriales</taxon>
        <taxon>Flavobacteriaceae</taxon>
        <taxon>Psychroflexus</taxon>
    </lineage>
</organism>
<feature type="transmembrane region" description="Helical" evidence="1">
    <location>
        <begin position="14"/>
        <end position="33"/>
    </location>
</feature>